<keyword evidence="1" id="KW-1133">Transmembrane helix</keyword>
<keyword evidence="1" id="KW-0812">Transmembrane</keyword>
<dbReference type="EMBL" id="CADILD010000004">
    <property type="protein sequence ID" value="CAB3916131.1"/>
    <property type="molecule type" value="Genomic_DNA"/>
</dbReference>
<gene>
    <name evidence="2" type="ORF">LMG1861_05092</name>
</gene>
<organism evidence="2 3">
    <name type="scientific">Achromobacter piechaudii</name>
    <dbReference type="NCBI Taxonomy" id="72556"/>
    <lineage>
        <taxon>Bacteria</taxon>
        <taxon>Pseudomonadati</taxon>
        <taxon>Pseudomonadota</taxon>
        <taxon>Betaproteobacteria</taxon>
        <taxon>Burkholderiales</taxon>
        <taxon>Alcaligenaceae</taxon>
        <taxon>Achromobacter</taxon>
    </lineage>
</organism>
<feature type="transmembrane region" description="Helical" evidence="1">
    <location>
        <begin position="63"/>
        <end position="86"/>
    </location>
</feature>
<accession>A0A6S7EN46</accession>
<feature type="transmembrane region" description="Helical" evidence="1">
    <location>
        <begin position="21"/>
        <end position="51"/>
    </location>
</feature>
<name>A0A6S7EN46_9BURK</name>
<dbReference type="Proteomes" id="UP000494105">
    <property type="component" value="Unassembled WGS sequence"/>
</dbReference>
<evidence type="ECO:0000256" key="1">
    <source>
        <dbReference type="SAM" id="Phobius"/>
    </source>
</evidence>
<evidence type="ECO:0000313" key="3">
    <source>
        <dbReference type="Proteomes" id="UP000494105"/>
    </source>
</evidence>
<evidence type="ECO:0000313" key="2">
    <source>
        <dbReference type="EMBL" id="CAB3916131.1"/>
    </source>
</evidence>
<sequence>MELREKTSPHHIQPTREPRNIIAPTMTLLGVLVASVVCTFAAIGLVAIAIRQTAFVPSTSADVASWIQAGAAFVAILSAAGVALVIQRRDHLNQRRGPTESALSIARYSLERIEQFRSACNSKKALGDVADQTVYFDIDGIHELPRIVNSLPLHELRNGEATTQVLALNAIVRQLSRNVRIAFEDNNGWPESSFDNFTDVLRRISEATAACVNGLESALKKM</sequence>
<keyword evidence="1" id="KW-0472">Membrane</keyword>
<dbReference type="AlphaFoldDB" id="A0A6S7EN46"/>
<protein>
    <submittedName>
        <fullName evidence="2">Uncharacterized protein</fullName>
    </submittedName>
</protein>
<proteinExistence type="predicted"/>
<reference evidence="2 3" key="1">
    <citation type="submission" date="2020-04" db="EMBL/GenBank/DDBJ databases">
        <authorList>
            <person name="De Canck E."/>
        </authorList>
    </citation>
    <scope>NUCLEOTIDE SEQUENCE [LARGE SCALE GENOMIC DNA]</scope>
    <source>
        <strain evidence="2 3">LMG 1861</strain>
    </source>
</reference>